<organism evidence="2 3">
    <name type="scientific">Umezawaea endophytica</name>
    <dbReference type="NCBI Taxonomy" id="1654476"/>
    <lineage>
        <taxon>Bacteria</taxon>
        <taxon>Bacillati</taxon>
        <taxon>Actinomycetota</taxon>
        <taxon>Actinomycetes</taxon>
        <taxon>Pseudonocardiales</taxon>
        <taxon>Pseudonocardiaceae</taxon>
        <taxon>Umezawaea</taxon>
    </lineage>
</organism>
<evidence type="ECO:0000313" key="3">
    <source>
        <dbReference type="Proteomes" id="UP001141259"/>
    </source>
</evidence>
<feature type="compositionally biased region" description="Low complexity" evidence="1">
    <location>
        <begin position="61"/>
        <end position="76"/>
    </location>
</feature>
<protein>
    <submittedName>
        <fullName evidence="2">Uncharacterized protein</fullName>
    </submittedName>
</protein>
<proteinExistence type="predicted"/>
<keyword evidence="3" id="KW-1185">Reference proteome</keyword>
<sequence length="264" mass="28716">MHNVLFTISALAGAAGLALLRWSTRREAPHPPEPAAERPSPPAERPFPSAADRPSPPAAERPPAAAEQPPAPAERSALPKPLRVTVVVEPLDQPDPSATTITLPEAYPAALGDDHRRTTSTTYLVEAVEVELNDFFDTFTTTSQRGSPDLHHCDVVVRGGGNHVGAHARHVITRAAMPLAVLMKDDPTLAKTCAQALVDPTRRGVFGERVAAREGVVLEWLERHELALTQPVAEQGEAPPEPPDQRRWPFVFEEQQVEDEARRS</sequence>
<dbReference type="EMBL" id="JANYMP010000008">
    <property type="protein sequence ID" value="MCS7478966.1"/>
    <property type="molecule type" value="Genomic_DNA"/>
</dbReference>
<feature type="region of interest" description="Disordered" evidence="1">
    <location>
        <begin position="26"/>
        <end position="78"/>
    </location>
</feature>
<accession>A0A9X3AG01</accession>
<reference evidence="2" key="1">
    <citation type="submission" date="2022-08" db="EMBL/GenBank/DDBJ databases">
        <authorList>
            <person name="Tistechok S."/>
            <person name="Samborskyy M."/>
            <person name="Roman I."/>
        </authorList>
    </citation>
    <scope>NUCLEOTIDE SEQUENCE</scope>
    <source>
        <strain evidence="2">DSM 103496</strain>
    </source>
</reference>
<feature type="compositionally biased region" description="Pro residues" evidence="1">
    <location>
        <begin position="31"/>
        <end position="45"/>
    </location>
</feature>
<dbReference type="RefSeq" id="WP_259624456.1">
    <property type="nucleotide sequence ID" value="NZ_JANYMP010000008.1"/>
</dbReference>
<evidence type="ECO:0000313" key="2">
    <source>
        <dbReference type="EMBL" id="MCS7478966.1"/>
    </source>
</evidence>
<dbReference type="Proteomes" id="UP001141259">
    <property type="component" value="Unassembled WGS sequence"/>
</dbReference>
<feature type="region of interest" description="Disordered" evidence="1">
    <location>
        <begin position="230"/>
        <end position="264"/>
    </location>
</feature>
<comment type="caution">
    <text evidence="2">The sequence shown here is derived from an EMBL/GenBank/DDBJ whole genome shotgun (WGS) entry which is preliminary data.</text>
</comment>
<name>A0A9X3AG01_9PSEU</name>
<dbReference type="AlphaFoldDB" id="A0A9X3AG01"/>
<gene>
    <name evidence="2" type="ORF">NZH93_19060</name>
</gene>
<evidence type="ECO:0000256" key="1">
    <source>
        <dbReference type="SAM" id="MobiDB-lite"/>
    </source>
</evidence>